<protein>
    <submittedName>
        <fullName evidence="2">Pyridoxamine 5'-phosphate oxidase-related FMN-binding protein</fullName>
    </submittedName>
</protein>
<dbReference type="AlphaFoldDB" id="D5C1X1"/>
<evidence type="ECO:0000313" key="3">
    <source>
        <dbReference type="Proteomes" id="UP000001844"/>
    </source>
</evidence>
<dbReference type="KEGG" id="nhl:Nhal_3535"/>
<dbReference type="Pfam" id="PF01243">
    <property type="entry name" value="PNPOx_N"/>
    <property type="match status" value="1"/>
</dbReference>
<proteinExistence type="predicted"/>
<dbReference type="eggNOG" id="COG0748">
    <property type="taxonomic scope" value="Bacteria"/>
</dbReference>
<dbReference type="EMBL" id="CP001798">
    <property type="protein sequence ID" value="ADE16559.1"/>
    <property type="molecule type" value="Genomic_DNA"/>
</dbReference>
<organism evidence="2 3">
    <name type="scientific">Nitrosococcus halophilus (strain Nc4)</name>
    <dbReference type="NCBI Taxonomy" id="472759"/>
    <lineage>
        <taxon>Bacteria</taxon>
        <taxon>Pseudomonadati</taxon>
        <taxon>Pseudomonadota</taxon>
        <taxon>Gammaproteobacteria</taxon>
        <taxon>Chromatiales</taxon>
        <taxon>Chromatiaceae</taxon>
        <taxon>Nitrosococcus</taxon>
    </lineage>
</organism>
<dbReference type="SUPFAM" id="SSF50475">
    <property type="entry name" value="FMN-binding split barrel"/>
    <property type="match status" value="1"/>
</dbReference>
<dbReference type="STRING" id="472759.Nhal_3535"/>
<dbReference type="InterPro" id="IPR012349">
    <property type="entry name" value="Split_barrel_FMN-bd"/>
</dbReference>
<dbReference type="InterPro" id="IPR011576">
    <property type="entry name" value="Pyridox_Oxase_N"/>
</dbReference>
<name>D5C1X1_NITHN</name>
<sequence length="164" mass="18545">MTKIISRKILAKNSTLKETAQILNTIQELLSSQKLAVLGTQDRGQPWGSLVAFVSTPDLKHLTFATPRSTRKYDYLAKDSRVSMVIDNRENLARDFHAAMAVTAIGQAAEIESQEAQALTELYLDKHPYLKNFLASPSCALVKIRVKKYSLVRRFQEVMEVYLE</sequence>
<evidence type="ECO:0000313" key="2">
    <source>
        <dbReference type="EMBL" id="ADE16559.1"/>
    </source>
</evidence>
<feature type="domain" description="Pyridoxamine 5'-phosphate oxidase N-terminal" evidence="1">
    <location>
        <begin position="25"/>
        <end position="150"/>
    </location>
</feature>
<evidence type="ECO:0000259" key="1">
    <source>
        <dbReference type="Pfam" id="PF01243"/>
    </source>
</evidence>
<accession>D5C1X1</accession>
<dbReference type="HOGENOM" id="CLU_123705_0_0_6"/>
<dbReference type="Gene3D" id="2.30.110.10">
    <property type="entry name" value="Electron Transport, Fmn-binding Protein, Chain A"/>
    <property type="match status" value="1"/>
</dbReference>
<gene>
    <name evidence="2" type="ordered locus">Nhal_3535</name>
</gene>
<reference evidence="3" key="1">
    <citation type="submission" date="2010-04" db="EMBL/GenBank/DDBJ databases">
        <title>Complete genome sequence of Nitrosococcus halophilus Nc4, a salt-adapted, aerobic obligate ammonia-oxidizing sulfur purple bacterium.</title>
        <authorList>
            <consortium name="US DOE Joint Genome Institute"/>
            <person name="Campbell M.A."/>
            <person name="Malfatti S.A."/>
            <person name="Chain P.S.G."/>
            <person name="Heidelberg J.F."/>
            <person name="Ward B.B."/>
            <person name="Klotz M.G."/>
        </authorList>
    </citation>
    <scope>NUCLEOTIDE SEQUENCE [LARGE SCALE GENOMIC DNA]</scope>
    <source>
        <strain evidence="3">Nc4</strain>
    </source>
</reference>
<dbReference type="Proteomes" id="UP000001844">
    <property type="component" value="Chromosome"/>
</dbReference>
<keyword evidence="3" id="KW-1185">Reference proteome</keyword>